<reference evidence="2 3" key="1">
    <citation type="submission" date="2020-03" db="EMBL/GenBank/DDBJ databases">
        <title>Genomic Encyclopedia of Type Strains, Phase IV (KMG-IV): sequencing the most valuable type-strain genomes for metagenomic binning, comparative biology and taxonomic classification.</title>
        <authorList>
            <person name="Goeker M."/>
        </authorList>
    </citation>
    <scope>NUCLEOTIDE SEQUENCE [LARGE SCALE GENOMIC DNA]</scope>
    <source>
        <strain evidence="2 3">DSM 24233</strain>
    </source>
</reference>
<evidence type="ECO:0000256" key="1">
    <source>
        <dbReference type="SAM" id="MobiDB-lite"/>
    </source>
</evidence>
<dbReference type="InterPro" id="IPR005186">
    <property type="entry name" value="FlaG"/>
</dbReference>
<sequence length="123" mass="13891">MQLTEILAKAAQAYEQNLRIERTQDRPHGDEGTTKQLPEHKDDATRRIAKVDAARSVLEPVERFAISVGVDLKFHVNADTGEMQAEVRDSSGHKVIRKVPADEVMRLAASIKELSHNFFDREL</sequence>
<dbReference type="Gene3D" id="3.30.160.170">
    <property type="entry name" value="FlaG-like"/>
    <property type="match status" value="1"/>
</dbReference>
<dbReference type="RefSeq" id="WP_167941527.1">
    <property type="nucleotide sequence ID" value="NZ_JAATJA010000002.1"/>
</dbReference>
<accession>A0A846QJZ2</accession>
<dbReference type="AlphaFoldDB" id="A0A846QJZ2"/>
<organism evidence="2 3">
    <name type="scientific">Desulfobaculum xiamenense</name>
    <dbReference type="NCBI Taxonomy" id="995050"/>
    <lineage>
        <taxon>Bacteria</taxon>
        <taxon>Pseudomonadati</taxon>
        <taxon>Thermodesulfobacteriota</taxon>
        <taxon>Desulfovibrionia</taxon>
        <taxon>Desulfovibrionales</taxon>
        <taxon>Desulfovibrionaceae</taxon>
        <taxon>Desulfobaculum</taxon>
    </lineage>
</organism>
<gene>
    <name evidence="2" type="ORF">GGQ74_002134</name>
</gene>
<keyword evidence="3" id="KW-1185">Reference proteome</keyword>
<dbReference type="EMBL" id="JAATJA010000002">
    <property type="protein sequence ID" value="NJB68461.1"/>
    <property type="molecule type" value="Genomic_DNA"/>
</dbReference>
<name>A0A846QJZ2_9BACT</name>
<proteinExistence type="predicted"/>
<dbReference type="Proteomes" id="UP000580856">
    <property type="component" value="Unassembled WGS sequence"/>
</dbReference>
<feature type="region of interest" description="Disordered" evidence="1">
    <location>
        <begin position="18"/>
        <end position="43"/>
    </location>
</feature>
<comment type="caution">
    <text evidence="2">The sequence shown here is derived from an EMBL/GenBank/DDBJ whole genome shotgun (WGS) entry which is preliminary data.</text>
</comment>
<evidence type="ECO:0000313" key="2">
    <source>
        <dbReference type="EMBL" id="NJB68461.1"/>
    </source>
</evidence>
<evidence type="ECO:0000313" key="3">
    <source>
        <dbReference type="Proteomes" id="UP000580856"/>
    </source>
</evidence>
<dbReference type="Pfam" id="PF03646">
    <property type="entry name" value="FlaG"/>
    <property type="match status" value="1"/>
</dbReference>
<dbReference type="SUPFAM" id="SSF160214">
    <property type="entry name" value="FlaG-like"/>
    <property type="match status" value="1"/>
</dbReference>
<dbReference type="InterPro" id="IPR035924">
    <property type="entry name" value="FlaG-like_sf"/>
</dbReference>
<protein>
    <submittedName>
        <fullName evidence="2">Putative FlaG/YvyC family protein</fullName>
    </submittedName>
</protein>